<keyword evidence="3" id="KW-1185">Reference proteome</keyword>
<feature type="compositionally biased region" description="Basic and acidic residues" evidence="1">
    <location>
        <begin position="50"/>
        <end position="69"/>
    </location>
</feature>
<feature type="region of interest" description="Disordered" evidence="1">
    <location>
        <begin position="15"/>
        <end position="69"/>
    </location>
</feature>
<dbReference type="EMBL" id="JBGFUD010016645">
    <property type="protein sequence ID" value="MFH4984318.1"/>
    <property type="molecule type" value="Genomic_DNA"/>
</dbReference>
<gene>
    <name evidence="2" type="ORF">AB6A40_011027</name>
</gene>
<organism evidence="2 3">
    <name type="scientific">Gnathostoma spinigerum</name>
    <dbReference type="NCBI Taxonomy" id="75299"/>
    <lineage>
        <taxon>Eukaryota</taxon>
        <taxon>Metazoa</taxon>
        <taxon>Ecdysozoa</taxon>
        <taxon>Nematoda</taxon>
        <taxon>Chromadorea</taxon>
        <taxon>Rhabditida</taxon>
        <taxon>Spirurina</taxon>
        <taxon>Gnathostomatomorpha</taxon>
        <taxon>Gnathostomatoidea</taxon>
        <taxon>Gnathostomatidae</taxon>
        <taxon>Gnathostoma</taxon>
    </lineage>
</organism>
<evidence type="ECO:0000256" key="1">
    <source>
        <dbReference type="SAM" id="MobiDB-lite"/>
    </source>
</evidence>
<proteinExistence type="predicted"/>
<protein>
    <submittedName>
        <fullName evidence="2">Uncharacterized protein</fullName>
    </submittedName>
</protein>
<dbReference type="Proteomes" id="UP001608902">
    <property type="component" value="Unassembled WGS sequence"/>
</dbReference>
<comment type="caution">
    <text evidence="2">The sequence shown here is derived from an EMBL/GenBank/DDBJ whole genome shotgun (WGS) entry which is preliminary data.</text>
</comment>
<dbReference type="AlphaFoldDB" id="A0ABD6EX16"/>
<evidence type="ECO:0000313" key="2">
    <source>
        <dbReference type="EMBL" id="MFH4984318.1"/>
    </source>
</evidence>
<reference evidence="2 3" key="1">
    <citation type="submission" date="2024-08" db="EMBL/GenBank/DDBJ databases">
        <title>Gnathostoma spinigerum genome.</title>
        <authorList>
            <person name="Gonzalez-Bertolin B."/>
            <person name="Monzon S."/>
            <person name="Zaballos A."/>
            <person name="Jimenez P."/>
            <person name="Dekumyoy P."/>
            <person name="Varona S."/>
            <person name="Cuesta I."/>
            <person name="Sumanam S."/>
            <person name="Adisakwattana P."/>
            <person name="Gasser R.B."/>
            <person name="Hernandez-Gonzalez A."/>
            <person name="Young N.D."/>
            <person name="Perteguer M.J."/>
        </authorList>
    </citation>
    <scope>NUCLEOTIDE SEQUENCE [LARGE SCALE GENOMIC DNA]</scope>
    <source>
        <strain evidence="2">AL3</strain>
        <tissue evidence="2">Liver</tissue>
    </source>
</reference>
<accession>A0ABD6EX16</accession>
<sequence length="107" mass="12208">MSQWKSGLQVESDTICMGEIEEMPRGKNKRRSCVGKGKQEHDEGESMNVKAEECGTSRKDEVNQDSSNDHANDSECFFIKLVLFEPIFTVFLRFPDAVRSANNFEVR</sequence>
<evidence type="ECO:0000313" key="3">
    <source>
        <dbReference type="Proteomes" id="UP001608902"/>
    </source>
</evidence>
<name>A0ABD6EX16_9BILA</name>